<dbReference type="PIRSF" id="PIRSF000390">
    <property type="entry name" value="PLP_StrS"/>
    <property type="match status" value="1"/>
</dbReference>
<dbReference type="InterPro" id="IPR015424">
    <property type="entry name" value="PyrdxlP-dep_Trfase"/>
</dbReference>
<evidence type="ECO:0000256" key="2">
    <source>
        <dbReference type="ARBA" id="ARBA00037999"/>
    </source>
</evidence>
<dbReference type="Pfam" id="PF01041">
    <property type="entry name" value="DegT_DnrJ_EryC1"/>
    <property type="match status" value="1"/>
</dbReference>
<comment type="similarity">
    <text evidence="2 5">Belongs to the DegT/DnrJ/EryC1 family.</text>
</comment>
<dbReference type="InterPro" id="IPR015421">
    <property type="entry name" value="PyrdxlP-dep_Trfase_major"/>
</dbReference>
<protein>
    <submittedName>
        <fullName evidence="6">DegT/DnrJ/EryC1/StrS family aminotransferase</fullName>
    </submittedName>
</protein>
<dbReference type="CDD" id="cd00616">
    <property type="entry name" value="AHBA_syn"/>
    <property type="match status" value="1"/>
</dbReference>
<name>A0A7W2ATD8_9BACL</name>
<feature type="modified residue" description="N6-(pyridoxal phosphate)lysine" evidence="4">
    <location>
        <position position="186"/>
    </location>
</feature>
<dbReference type="InterPro" id="IPR015422">
    <property type="entry name" value="PyrdxlP-dep_Trfase_small"/>
</dbReference>
<dbReference type="GO" id="GO:0030170">
    <property type="term" value="F:pyridoxal phosphate binding"/>
    <property type="evidence" value="ECO:0007669"/>
    <property type="project" value="TreeGrafter"/>
</dbReference>
<dbReference type="EMBL" id="JACEOL010000064">
    <property type="protein sequence ID" value="MBA4603650.1"/>
    <property type="molecule type" value="Genomic_DNA"/>
</dbReference>
<accession>A0A7W2ATD8</accession>
<dbReference type="PANTHER" id="PTHR30244">
    <property type="entry name" value="TRANSAMINASE"/>
    <property type="match status" value="1"/>
</dbReference>
<dbReference type="Gene3D" id="3.90.1150.10">
    <property type="entry name" value="Aspartate Aminotransferase, domain 1"/>
    <property type="match status" value="1"/>
</dbReference>
<evidence type="ECO:0000256" key="1">
    <source>
        <dbReference type="ARBA" id="ARBA00022898"/>
    </source>
</evidence>
<dbReference type="PANTHER" id="PTHR30244:SF36">
    <property type="entry name" value="3-OXO-GLUCOSE-6-PHOSPHATE:GLUTAMATE AMINOTRANSFERASE"/>
    <property type="match status" value="1"/>
</dbReference>
<proteinExistence type="inferred from homology"/>
<keyword evidence="6" id="KW-0808">Transferase</keyword>
<reference evidence="6 7" key="1">
    <citation type="submission" date="2020-07" db="EMBL/GenBank/DDBJ databases">
        <title>Thermoactinomyces phylogeny.</title>
        <authorList>
            <person name="Dunlap C."/>
        </authorList>
    </citation>
    <scope>NUCLEOTIDE SEQUENCE [LARGE SCALE GENOMIC DNA]</scope>
    <source>
        <strain evidence="6 7">AMNI-1</strain>
    </source>
</reference>
<organism evidence="6 7">
    <name type="scientific">Thermoactinomyces mirandus</name>
    <dbReference type="NCBI Taxonomy" id="2756294"/>
    <lineage>
        <taxon>Bacteria</taxon>
        <taxon>Bacillati</taxon>
        <taxon>Bacillota</taxon>
        <taxon>Bacilli</taxon>
        <taxon>Bacillales</taxon>
        <taxon>Thermoactinomycetaceae</taxon>
        <taxon>Thermoactinomyces</taxon>
    </lineage>
</organism>
<dbReference type="Proteomes" id="UP000538292">
    <property type="component" value="Unassembled WGS sequence"/>
</dbReference>
<keyword evidence="6" id="KW-0032">Aminotransferase</keyword>
<evidence type="ECO:0000256" key="5">
    <source>
        <dbReference type="RuleBase" id="RU004508"/>
    </source>
</evidence>
<keyword evidence="1 4" id="KW-0663">Pyridoxal phosphate</keyword>
<dbReference type="SUPFAM" id="SSF53383">
    <property type="entry name" value="PLP-dependent transferases"/>
    <property type="match status" value="1"/>
</dbReference>
<keyword evidence="7" id="KW-1185">Reference proteome</keyword>
<evidence type="ECO:0000256" key="4">
    <source>
        <dbReference type="PIRSR" id="PIRSR000390-2"/>
    </source>
</evidence>
<evidence type="ECO:0000313" key="6">
    <source>
        <dbReference type="EMBL" id="MBA4603650.1"/>
    </source>
</evidence>
<comment type="caution">
    <text evidence="6">The sequence shown here is derived from an EMBL/GenBank/DDBJ whole genome shotgun (WGS) entry which is preliminary data.</text>
</comment>
<dbReference type="GO" id="GO:0000271">
    <property type="term" value="P:polysaccharide biosynthetic process"/>
    <property type="evidence" value="ECO:0007669"/>
    <property type="project" value="TreeGrafter"/>
</dbReference>
<dbReference type="AlphaFoldDB" id="A0A7W2ATD8"/>
<dbReference type="GO" id="GO:0008483">
    <property type="term" value="F:transaminase activity"/>
    <property type="evidence" value="ECO:0007669"/>
    <property type="project" value="UniProtKB-KW"/>
</dbReference>
<dbReference type="Gene3D" id="3.40.640.10">
    <property type="entry name" value="Type I PLP-dependent aspartate aminotransferase-like (Major domain)"/>
    <property type="match status" value="1"/>
</dbReference>
<feature type="active site" description="Proton acceptor" evidence="3">
    <location>
        <position position="186"/>
    </location>
</feature>
<sequence>MIIDFFGLNKAYVEQKNKILYIIDSTLTKEEFLRGQSVQQLEKECSIVLERKYAIAVNSGTDALLLSLRSLGIGKGDEVIVSAFSFIASVSPILMVGATPVFIDIDPETYLMDLEKLESAITAKTKAIIAVQLYGQCIDPAQLESIAEKYNLWLIEDAAQAFGSERGNKVAGSIGNISAVSFDVSKVVGGLTTGGMVLTDDYELYTVATKLRSHGRDSTTGDFRKLGYNSQMSSINAAVLIWKISQEEKRRERRIGLAQRYMKNLVHLPEIKCTTIVDNGVHNFHKFVIRANHRDDLKEFLKKTGIETKIHYIKPLPHYEFIKEKSRIYSDIVHTEKASKEVLSLPIYPELQEEEVDYITDQIIEFYK</sequence>
<evidence type="ECO:0000313" key="7">
    <source>
        <dbReference type="Proteomes" id="UP000538292"/>
    </source>
</evidence>
<dbReference type="RefSeq" id="WP_181742125.1">
    <property type="nucleotide sequence ID" value="NZ_JACEOL010000064.1"/>
</dbReference>
<gene>
    <name evidence="6" type="ORF">H2C83_15380</name>
</gene>
<evidence type="ECO:0000256" key="3">
    <source>
        <dbReference type="PIRSR" id="PIRSR000390-1"/>
    </source>
</evidence>
<dbReference type="InterPro" id="IPR000653">
    <property type="entry name" value="DegT/StrS_aminotransferase"/>
</dbReference>